<protein>
    <recommendedName>
        <fullName evidence="1">Restriction endonuclease type I HsdR N-terminal domain-containing protein</fullName>
    </recommendedName>
</protein>
<dbReference type="GO" id="GO:0003677">
    <property type="term" value="F:DNA binding"/>
    <property type="evidence" value="ECO:0007669"/>
    <property type="project" value="UniProtKB-KW"/>
</dbReference>
<dbReference type="Pfam" id="PF04313">
    <property type="entry name" value="HSDR_N"/>
    <property type="match status" value="1"/>
</dbReference>
<evidence type="ECO:0000259" key="1">
    <source>
        <dbReference type="Pfam" id="PF04313"/>
    </source>
</evidence>
<dbReference type="GO" id="GO:0009035">
    <property type="term" value="F:type I site-specific deoxyribonuclease activity"/>
    <property type="evidence" value="ECO:0007669"/>
    <property type="project" value="UniProtKB-EC"/>
</dbReference>
<dbReference type="GO" id="GO:0005524">
    <property type="term" value="F:ATP binding"/>
    <property type="evidence" value="ECO:0007669"/>
    <property type="project" value="UniProtKB-KW"/>
</dbReference>
<reference evidence="2 3" key="1">
    <citation type="submission" date="2018-05" db="EMBL/GenBank/DDBJ databases">
        <title>Genomic Encyclopedia of Type Strains, Phase IV (KMG-IV): sequencing the most valuable type-strain genomes for metagenomic binning, comparative biology and taxonomic classification.</title>
        <authorList>
            <person name="Goeker M."/>
        </authorList>
    </citation>
    <scope>NUCLEOTIDE SEQUENCE [LARGE SCALE GENOMIC DNA]</scope>
    <source>
        <strain evidence="2 3">DSM 100333</strain>
    </source>
</reference>
<proteinExistence type="predicted"/>
<evidence type="ECO:0000313" key="2">
    <source>
        <dbReference type="EMBL" id="PVX43998.1"/>
    </source>
</evidence>
<name>A0A2U0TKE0_9BACT</name>
<evidence type="ECO:0000313" key="3">
    <source>
        <dbReference type="Proteomes" id="UP000245870"/>
    </source>
</evidence>
<keyword evidence="3" id="KW-1185">Reference proteome</keyword>
<feature type="domain" description="Restriction endonuclease type I HsdR N-terminal" evidence="1">
    <location>
        <begin position="68"/>
        <end position="140"/>
    </location>
</feature>
<dbReference type="Gene3D" id="3.90.1570.30">
    <property type="match status" value="1"/>
</dbReference>
<dbReference type="EMBL" id="QENY01000034">
    <property type="protein sequence ID" value="PVX43998.1"/>
    <property type="molecule type" value="Genomic_DNA"/>
</dbReference>
<gene>
    <name evidence="2" type="ORF">C7379_1344</name>
</gene>
<organism evidence="2 3">
    <name type="scientific">Hallella colorans</name>
    <dbReference type="NCBI Taxonomy" id="1703337"/>
    <lineage>
        <taxon>Bacteria</taxon>
        <taxon>Pseudomonadati</taxon>
        <taxon>Bacteroidota</taxon>
        <taxon>Bacteroidia</taxon>
        <taxon>Bacteroidales</taxon>
        <taxon>Prevotellaceae</taxon>
        <taxon>Hallella</taxon>
    </lineage>
</organism>
<dbReference type="GO" id="GO:0009307">
    <property type="term" value="P:DNA restriction-modification system"/>
    <property type="evidence" value="ECO:0007669"/>
    <property type="project" value="UniProtKB-KW"/>
</dbReference>
<dbReference type="Proteomes" id="UP000245870">
    <property type="component" value="Unassembled WGS sequence"/>
</dbReference>
<sequence>MLSLHYCITNQIQRAMDFKDAILQLSEKIVKQKEMVATEEATKTAFILPMINALGYDVFDPTEVVPEMDCDLIKVKGEKIDYAILKDGNPIMLIECKDSKQVLDLHSTQLQKYFVASKSRFGVLTNGVEWRFYTDIDKQNIMDIKPFLVVSMLDLSNDDIEQLKKFHKAYYNEQEIISTANELKYMTEIKAIVQKEISNPSPLFVKYFAKQVCSGCVWQSVIDQFTPFVKQAFSSVINDIIQDRLNSAIKNEEQNTETLTTNKTDLEDSEIVTTQEELDAFEIVKAILSEKYDISDIYYKDFKTYFLIYYAKEPYWWICRLSLKRYSKSIIFPDKEHSGNYEKVELSSINELYDLRDKLWEAMRLQVERKDEWDKKHK</sequence>
<dbReference type="InterPro" id="IPR017035">
    <property type="entry name" value="UCP035009_HsdR_All3000-type"/>
</dbReference>
<dbReference type="PIRSF" id="PIRSF035009">
    <property type="entry name" value="UCP035009_HSDR_N"/>
    <property type="match status" value="1"/>
</dbReference>
<accession>A0A2U0TKE0</accession>
<dbReference type="InterPro" id="IPR007409">
    <property type="entry name" value="Restrct_endonuc_type1_HsdR_N"/>
</dbReference>
<comment type="caution">
    <text evidence="2">The sequence shown here is derived from an EMBL/GenBank/DDBJ whole genome shotgun (WGS) entry which is preliminary data.</text>
</comment>
<dbReference type="AlphaFoldDB" id="A0A2U0TKE0"/>